<protein>
    <submittedName>
        <fullName evidence="1">Uncharacterized protein</fullName>
    </submittedName>
</protein>
<dbReference type="AlphaFoldDB" id="A0A375IW02"/>
<geneLocation type="plasmid" evidence="1">
    <name>III</name>
</geneLocation>
<organism evidence="1 2">
    <name type="scientific">Cupriavidus taiwanensis</name>
    <dbReference type="NCBI Taxonomy" id="164546"/>
    <lineage>
        <taxon>Bacteria</taxon>
        <taxon>Pseudomonadati</taxon>
        <taxon>Pseudomonadota</taxon>
        <taxon>Betaproteobacteria</taxon>
        <taxon>Burkholderiales</taxon>
        <taxon>Burkholderiaceae</taxon>
        <taxon>Cupriavidus</taxon>
    </lineage>
</organism>
<sequence length="57" mass="6490">MMRSSWIGELDTGDPFSQSQAAYKLTPLTSNERYVVKAFRSIRPSHQGMRCQRPSVS</sequence>
<gene>
    <name evidence="1" type="ORF">CT19425_P30194</name>
</gene>
<evidence type="ECO:0000313" key="1">
    <source>
        <dbReference type="EMBL" id="SPK77345.1"/>
    </source>
</evidence>
<reference evidence="1 2" key="1">
    <citation type="submission" date="2018-01" db="EMBL/GenBank/DDBJ databases">
        <authorList>
            <person name="Gaut B.S."/>
            <person name="Morton B.R."/>
            <person name="Clegg M.T."/>
            <person name="Duvall M.R."/>
        </authorList>
    </citation>
    <scope>NUCLEOTIDE SEQUENCE [LARGE SCALE GENOMIC DNA]</scope>
    <source>
        <strain evidence="1">Cupriavidus taiwanensis LMG 19425</strain>
        <plasmid evidence="2">Plasmid iii</plasmid>
    </source>
</reference>
<keyword evidence="1" id="KW-0614">Plasmid</keyword>
<evidence type="ECO:0000313" key="2">
    <source>
        <dbReference type="Proteomes" id="UP000255505"/>
    </source>
</evidence>
<dbReference type="EMBL" id="LT991978">
    <property type="protein sequence ID" value="SPK77345.1"/>
    <property type="molecule type" value="Genomic_DNA"/>
</dbReference>
<accession>A0A375IW02</accession>
<name>A0A375IW02_9BURK</name>
<proteinExistence type="predicted"/>
<dbReference type="Proteomes" id="UP000255505">
    <property type="component" value="Plasmid III"/>
</dbReference>